<dbReference type="PANTHER" id="PTHR43765:SF2">
    <property type="entry name" value="2-DEHYDROPANTOATE 2-REDUCTASE"/>
    <property type="match status" value="1"/>
</dbReference>
<comment type="catalytic activity">
    <reaction evidence="10 11">
        <text>(R)-pantoate + NADP(+) = 2-dehydropantoate + NADPH + H(+)</text>
        <dbReference type="Rhea" id="RHEA:16233"/>
        <dbReference type="ChEBI" id="CHEBI:11561"/>
        <dbReference type="ChEBI" id="CHEBI:15378"/>
        <dbReference type="ChEBI" id="CHEBI:15980"/>
        <dbReference type="ChEBI" id="CHEBI:57783"/>
        <dbReference type="ChEBI" id="CHEBI:58349"/>
        <dbReference type="EC" id="1.1.1.169"/>
    </reaction>
</comment>
<dbReference type="Gene3D" id="3.40.50.720">
    <property type="entry name" value="NAD(P)-binding Rossmann-like Domain"/>
    <property type="match status" value="1"/>
</dbReference>
<proteinExistence type="inferred from homology"/>
<evidence type="ECO:0000256" key="4">
    <source>
        <dbReference type="ARBA" id="ARBA00013014"/>
    </source>
</evidence>
<dbReference type="EMBL" id="WNZZ01000006">
    <property type="protein sequence ID" value="MUG22881.1"/>
    <property type="molecule type" value="Genomic_DNA"/>
</dbReference>
<dbReference type="InterPro" id="IPR003710">
    <property type="entry name" value="ApbA"/>
</dbReference>
<dbReference type="GO" id="GO:0015940">
    <property type="term" value="P:pantothenate biosynthetic process"/>
    <property type="evidence" value="ECO:0007669"/>
    <property type="project" value="UniProtKB-UniPathway"/>
</dbReference>
<dbReference type="Pfam" id="PF02558">
    <property type="entry name" value="ApbA"/>
    <property type="match status" value="1"/>
</dbReference>
<evidence type="ECO:0000256" key="1">
    <source>
        <dbReference type="ARBA" id="ARBA00002919"/>
    </source>
</evidence>
<evidence type="ECO:0000256" key="3">
    <source>
        <dbReference type="ARBA" id="ARBA00007870"/>
    </source>
</evidence>
<dbReference type="InterPro" id="IPR036291">
    <property type="entry name" value="NAD(P)-bd_dom_sf"/>
</dbReference>
<accession>A0A6N8EWX0</accession>
<dbReference type="NCBIfam" id="TIGR00745">
    <property type="entry name" value="apbA_panE"/>
    <property type="match status" value="1"/>
</dbReference>
<dbReference type="Proteomes" id="UP000442469">
    <property type="component" value="Unassembled WGS sequence"/>
</dbReference>
<dbReference type="InterPro" id="IPR013332">
    <property type="entry name" value="KPR_N"/>
</dbReference>
<dbReference type="UniPathway" id="UPA00028">
    <property type="reaction ID" value="UER00004"/>
</dbReference>
<evidence type="ECO:0000256" key="9">
    <source>
        <dbReference type="ARBA" id="ARBA00032024"/>
    </source>
</evidence>
<dbReference type="RefSeq" id="WP_240751886.1">
    <property type="nucleotide sequence ID" value="NZ_CP086393.1"/>
</dbReference>
<evidence type="ECO:0000256" key="10">
    <source>
        <dbReference type="ARBA" id="ARBA00048793"/>
    </source>
</evidence>
<feature type="domain" description="Ketopantoate reductase C-terminal" evidence="13">
    <location>
        <begin position="198"/>
        <end position="321"/>
    </location>
</feature>
<dbReference type="GO" id="GO:0008677">
    <property type="term" value="F:2-dehydropantoate 2-reductase activity"/>
    <property type="evidence" value="ECO:0007669"/>
    <property type="project" value="UniProtKB-EC"/>
</dbReference>
<evidence type="ECO:0000256" key="2">
    <source>
        <dbReference type="ARBA" id="ARBA00004994"/>
    </source>
</evidence>
<keyword evidence="8 11" id="KW-0560">Oxidoreductase</keyword>
<dbReference type="Pfam" id="PF08546">
    <property type="entry name" value="ApbA_C"/>
    <property type="match status" value="1"/>
</dbReference>
<dbReference type="Gene3D" id="1.10.1040.10">
    <property type="entry name" value="N-(1-d-carboxylethyl)-l-norvaline Dehydrogenase, domain 2"/>
    <property type="match status" value="1"/>
</dbReference>
<organism evidence="14 15">
    <name type="scientific">Paenibacillus macerans</name>
    <name type="common">Bacillus macerans</name>
    <dbReference type="NCBI Taxonomy" id="44252"/>
    <lineage>
        <taxon>Bacteria</taxon>
        <taxon>Bacillati</taxon>
        <taxon>Bacillota</taxon>
        <taxon>Bacilli</taxon>
        <taxon>Bacillales</taxon>
        <taxon>Paenibacillaceae</taxon>
        <taxon>Paenibacillus</taxon>
    </lineage>
</organism>
<comment type="caution">
    <text evidence="14">The sequence shown here is derived from an EMBL/GenBank/DDBJ whole genome shotgun (WGS) entry which is preliminary data.</text>
</comment>
<gene>
    <name evidence="14" type="ORF">GNQ08_10700</name>
</gene>
<evidence type="ECO:0000256" key="5">
    <source>
        <dbReference type="ARBA" id="ARBA00019465"/>
    </source>
</evidence>
<evidence type="ECO:0000256" key="11">
    <source>
        <dbReference type="RuleBase" id="RU362068"/>
    </source>
</evidence>
<evidence type="ECO:0000259" key="13">
    <source>
        <dbReference type="Pfam" id="PF08546"/>
    </source>
</evidence>
<comment type="function">
    <text evidence="1 11">Catalyzes the NADPH-dependent reduction of ketopantoate into pantoic acid.</text>
</comment>
<comment type="similarity">
    <text evidence="3 11">Belongs to the ketopantoate reductase family.</text>
</comment>
<evidence type="ECO:0000313" key="14">
    <source>
        <dbReference type="EMBL" id="MUG22881.1"/>
    </source>
</evidence>
<evidence type="ECO:0000313" key="15">
    <source>
        <dbReference type="Proteomes" id="UP000442469"/>
    </source>
</evidence>
<dbReference type="GO" id="GO:0050661">
    <property type="term" value="F:NADP binding"/>
    <property type="evidence" value="ECO:0007669"/>
    <property type="project" value="TreeGrafter"/>
</dbReference>
<dbReference type="InterPro" id="IPR013328">
    <property type="entry name" value="6PGD_dom2"/>
</dbReference>
<dbReference type="InterPro" id="IPR050838">
    <property type="entry name" value="Ketopantoate_reductase"/>
</dbReference>
<sequence length="328" mass="35802">MKIDIIGAGALGLLFGGKLAEAGERVRFWTRTAAQAELLRREGVELTEPDGTIHIIEGKRFAADALDQTAETDMAEAPDWLLLMTKQGHITETLLTACGRLAGKHTRIVCFQNGAGHLERIRQIIPGQALYAAITTEGAKRADGRCVTRAGFGETRAGIYKAKDGESGGTGVDFPEFSGESLVKLLRKAGFNAFLSNDIGREMFRKLLINAVINPLTAIWRIPNGQLLKSEARIAAMRQLCDEGERIFRANGIAYDADIYAQILEVCRSTAGNTSSMLKDVLAGNPTEIDFINGRLAEMARAKQVDAPGHELVWQLIRGMQPDMHIKI</sequence>
<evidence type="ECO:0000259" key="12">
    <source>
        <dbReference type="Pfam" id="PF02558"/>
    </source>
</evidence>
<feature type="domain" description="Ketopantoate reductase N-terminal" evidence="12">
    <location>
        <begin position="4"/>
        <end position="159"/>
    </location>
</feature>
<keyword evidence="6 11" id="KW-0566">Pantothenate biosynthesis</keyword>
<evidence type="ECO:0000256" key="8">
    <source>
        <dbReference type="ARBA" id="ARBA00023002"/>
    </source>
</evidence>
<dbReference type="SUPFAM" id="SSF51735">
    <property type="entry name" value="NAD(P)-binding Rossmann-fold domains"/>
    <property type="match status" value="1"/>
</dbReference>
<dbReference type="AlphaFoldDB" id="A0A6N8EWX0"/>
<dbReference type="InterPro" id="IPR008927">
    <property type="entry name" value="6-PGluconate_DH-like_C_sf"/>
</dbReference>
<dbReference type="EC" id="1.1.1.169" evidence="4 11"/>
<dbReference type="SUPFAM" id="SSF48179">
    <property type="entry name" value="6-phosphogluconate dehydrogenase C-terminal domain-like"/>
    <property type="match status" value="1"/>
</dbReference>
<keyword evidence="7 11" id="KW-0521">NADP</keyword>
<reference evidence="14 15" key="1">
    <citation type="submission" date="2019-11" db="EMBL/GenBank/DDBJ databases">
        <title>Draft genome sequences of five Paenibacillus species of dairy origin.</title>
        <authorList>
            <person name="Olajide A.M."/>
            <person name="Chen S."/>
            <person name="Lapointe G."/>
        </authorList>
    </citation>
    <scope>NUCLEOTIDE SEQUENCE [LARGE SCALE GENOMIC DNA]</scope>
    <source>
        <strain evidence="14 15">3CT49</strain>
    </source>
</reference>
<name>A0A6N8EWX0_PAEMA</name>
<evidence type="ECO:0000256" key="7">
    <source>
        <dbReference type="ARBA" id="ARBA00022857"/>
    </source>
</evidence>
<comment type="pathway">
    <text evidence="2 11">Cofactor biosynthesis; (R)-pantothenate biosynthesis; (R)-pantoate from 3-methyl-2-oxobutanoate: step 2/2.</text>
</comment>
<protein>
    <recommendedName>
        <fullName evidence="5 11">2-dehydropantoate 2-reductase</fullName>
        <ecNumber evidence="4 11">1.1.1.169</ecNumber>
    </recommendedName>
    <alternativeName>
        <fullName evidence="9 11">Ketopantoate reductase</fullName>
    </alternativeName>
</protein>
<dbReference type="PANTHER" id="PTHR43765">
    <property type="entry name" value="2-DEHYDROPANTOATE 2-REDUCTASE-RELATED"/>
    <property type="match status" value="1"/>
</dbReference>
<evidence type="ECO:0000256" key="6">
    <source>
        <dbReference type="ARBA" id="ARBA00022655"/>
    </source>
</evidence>
<dbReference type="GO" id="GO:0005737">
    <property type="term" value="C:cytoplasm"/>
    <property type="evidence" value="ECO:0007669"/>
    <property type="project" value="TreeGrafter"/>
</dbReference>
<dbReference type="InterPro" id="IPR013752">
    <property type="entry name" value="KPA_reductase"/>
</dbReference>